<gene>
    <name evidence="7" type="ORF">PMAYCL1PPCAC_19030</name>
</gene>
<dbReference type="InterPro" id="IPR017452">
    <property type="entry name" value="GPCR_Rhodpsn_7TM"/>
</dbReference>
<evidence type="ECO:0000259" key="6">
    <source>
        <dbReference type="PROSITE" id="PS50262"/>
    </source>
</evidence>
<keyword evidence="8" id="KW-1185">Reference proteome</keyword>
<comment type="subcellular location">
    <subcellularLocation>
        <location evidence="1">Membrane</location>
    </subcellularLocation>
</comment>
<keyword evidence="2 5" id="KW-0812">Transmembrane</keyword>
<dbReference type="InterPro" id="IPR052954">
    <property type="entry name" value="GPCR-Ligand_Int"/>
</dbReference>
<feature type="domain" description="G-protein coupled receptors family 1 profile" evidence="6">
    <location>
        <begin position="58"/>
        <end position="321"/>
    </location>
</feature>
<dbReference type="Pfam" id="PF00001">
    <property type="entry name" value="7tm_1"/>
    <property type="match status" value="1"/>
</dbReference>
<evidence type="ECO:0000313" key="7">
    <source>
        <dbReference type="EMBL" id="GMR48835.1"/>
    </source>
</evidence>
<evidence type="ECO:0000256" key="4">
    <source>
        <dbReference type="ARBA" id="ARBA00023136"/>
    </source>
</evidence>
<evidence type="ECO:0000256" key="5">
    <source>
        <dbReference type="SAM" id="Phobius"/>
    </source>
</evidence>
<dbReference type="SUPFAM" id="SSF81321">
    <property type="entry name" value="Family A G protein-coupled receptor-like"/>
    <property type="match status" value="1"/>
</dbReference>
<accession>A0AAN5CR09</accession>
<comment type="caution">
    <text evidence="7">The sequence shown here is derived from an EMBL/GenBank/DDBJ whole genome shotgun (WGS) entry which is preliminary data.</text>
</comment>
<proteinExistence type="predicted"/>
<feature type="transmembrane region" description="Helical" evidence="5">
    <location>
        <begin position="218"/>
        <end position="243"/>
    </location>
</feature>
<dbReference type="GO" id="GO:0016020">
    <property type="term" value="C:membrane"/>
    <property type="evidence" value="ECO:0007669"/>
    <property type="project" value="UniProtKB-SubCell"/>
</dbReference>
<dbReference type="AlphaFoldDB" id="A0AAN5CR09"/>
<keyword evidence="4 5" id="KW-0472">Membrane</keyword>
<feature type="transmembrane region" description="Helical" evidence="5">
    <location>
        <begin position="122"/>
        <end position="143"/>
    </location>
</feature>
<name>A0AAN5CR09_9BILA</name>
<feature type="transmembrane region" description="Helical" evidence="5">
    <location>
        <begin position="264"/>
        <end position="289"/>
    </location>
</feature>
<dbReference type="GO" id="GO:0004930">
    <property type="term" value="F:G protein-coupled receptor activity"/>
    <property type="evidence" value="ECO:0007669"/>
    <property type="project" value="InterPro"/>
</dbReference>
<reference evidence="8" key="1">
    <citation type="submission" date="2022-10" db="EMBL/GenBank/DDBJ databases">
        <title>Genome assembly of Pristionchus species.</title>
        <authorList>
            <person name="Yoshida K."/>
            <person name="Sommer R.J."/>
        </authorList>
    </citation>
    <scope>NUCLEOTIDE SEQUENCE [LARGE SCALE GENOMIC DNA]</scope>
    <source>
        <strain evidence="8">RS5460</strain>
    </source>
</reference>
<dbReference type="CDD" id="cd14978">
    <property type="entry name" value="7tmA_FMRFamide_R-like"/>
    <property type="match status" value="1"/>
</dbReference>
<dbReference type="InterPro" id="IPR000276">
    <property type="entry name" value="GPCR_Rhodpsn"/>
</dbReference>
<dbReference type="PANTHER" id="PTHR46641:SF8">
    <property type="entry name" value="G-PROTEIN COUPLED RECEPTORS FAMILY 1 PROFILE DOMAIN-CONTAINING PROTEIN"/>
    <property type="match status" value="1"/>
</dbReference>
<dbReference type="Proteomes" id="UP001328107">
    <property type="component" value="Unassembled WGS sequence"/>
</dbReference>
<evidence type="ECO:0000256" key="3">
    <source>
        <dbReference type="ARBA" id="ARBA00022989"/>
    </source>
</evidence>
<protein>
    <recommendedName>
        <fullName evidence="6">G-protein coupled receptors family 1 profile domain-containing protein</fullName>
    </recommendedName>
</protein>
<dbReference type="PANTHER" id="PTHR46641">
    <property type="entry name" value="FMRFAMIDE RECEPTOR-RELATED"/>
    <property type="match status" value="1"/>
</dbReference>
<dbReference type="EMBL" id="BTRK01000004">
    <property type="protein sequence ID" value="GMR48835.1"/>
    <property type="molecule type" value="Genomic_DNA"/>
</dbReference>
<dbReference type="PROSITE" id="PS50262">
    <property type="entry name" value="G_PROTEIN_RECEP_F1_2"/>
    <property type="match status" value="1"/>
</dbReference>
<feature type="transmembrane region" description="Helical" evidence="5">
    <location>
        <begin position="301"/>
        <end position="324"/>
    </location>
</feature>
<dbReference type="Gene3D" id="1.20.1070.10">
    <property type="entry name" value="Rhodopsin 7-helix transmembrane proteins"/>
    <property type="match status" value="1"/>
</dbReference>
<feature type="transmembrane region" description="Helical" evidence="5">
    <location>
        <begin position="46"/>
        <end position="68"/>
    </location>
</feature>
<feature type="transmembrane region" description="Helical" evidence="5">
    <location>
        <begin position="164"/>
        <end position="184"/>
    </location>
</feature>
<evidence type="ECO:0000313" key="8">
    <source>
        <dbReference type="Proteomes" id="UP001328107"/>
    </source>
</evidence>
<dbReference type="PRINTS" id="PR00237">
    <property type="entry name" value="GPCRRHODOPSN"/>
</dbReference>
<feature type="transmembrane region" description="Helical" evidence="5">
    <location>
        <begin position="80"/>
        <end position="102"/>
    </location>
</feature>
<organism evidence="7 8">
    <name type="scientific">Pristionchus mayeri</name>
    <dbReference type="NCBI Taxonomy" id="1317129"/>
    <lineage>
        <taxon>Eukaryota</taxon>
        <taxon>Metazoa</taxon>
        <taxon>Ecdysozoa</taxon>
        <taxon>Nematoda</taxon>
        <taxon>Chromadorea</taxon>
        <taxon>Rhabditida</taxon>
        <taxon>Rhabditina</taxon>
        <taxon>Diplogasteromorpha</taxon>
        <taxon>Diplogasteroidea</taxon>
        <taxon>Neodiplogasteridae</taxon>
        <taxon>Pristionchus</taxon>
    </lineage>
</organism>
<sequence length="390" mass="45229">MQHANFTSLLAEVVAKHLGMKMVNGCKEKRSIECEDNAFHIGLMGYGFMPILFLAIVGNALNVMIYSANQMKHFLAIRMLCVRLAINTFAVLVLLPSALRMLNLWDHFGEFDELYYWRYYKWQLFGGNTLGFCSMWLTVLMTLECFVHIFHPLRSKQICTMRNLWIAGFFIVAFGSLLAAIYPANRHAFVHEDSCGKFVTIDSQTDDYWTLLERLHTIATLFIALLTPIIVMIYMCVRIVLRINRDTSIDTNSSKRHFNAEKRCVTRITLITTLLQFMEIPSVIVFIKYSWQGPDGHNDCTLHTLCLFLGLCNMSLSFFVYFIFSPKFRSMVTDRWLEFSEKILPMWCVNSFLRPNTPNTQKMKMTLLYHNGEIQTDFTTRGTTAEDTFL</sequence>
<evidence type="ECO:0000256" key="2">
    <source>
        <dbReference type="ARBA" id="ARBA00022692"/>
    </source>
</evidence>
<keyword evidence="3 5" id="KW-1133">Transmembrane helix</keyword>
<evidence type="ECO:0000256" key="1">
    <source>
        <dbReference type="ARBA" id="ARBA00004370"/>
    </source>
</evidence>